<protein>
    <recommendedName>
        <fullName evidence="4">Helitron helicase-like domain-containing protein</fullName>
    </recommendedName>
</protein>
<feature type="region of interest" description="Disordered" evidence="1">
    <location>
        <begin position="1"/>
        <end position="23"/>
    </location>
</feature>
<proteinExistence type="predicted"/>
<evidence type="ECO:0008006" key="4">
    <source>
        <dbReference type="Google" id="ProtNLM"/>
    </source>
</evidence>
<sequence>MQVDRPRHCNPGANNIKTPPNNRRIDLEDSAKHMYVIREYANNDIKGKKKSNRMFLFSNPTFMPELIQELKTGMTIFNENDARRLMEQIKKVLRFSLCSRNTPHMIDVFTRETGSNNSDFHELQQLSHTDTYSIAYTDFK</sequence>
<comment type="caution">
    <text evidence="2">The sequence shown here is derived from an EMBL/GenBank/DDBJ whole genome shotgun (WGS) entry which is preliminary data.</text>
</comment>
<dbReference type="Proteomes" id="UP001066276">
    <property type="component" value="Chromosome 4_1"/>
</dbReference>
<gene>
    <name evidence="2" type="ORF">NDU88_004761</name>
</gene>
<keyword evidence="3" id="KW-1185">Reference proteome</keyword>
<evidence type="ECO:0000313" key="3">
    <source>
        <dbReference type="Proteomes" id="UP001066276"/>
    </source>
</evidence>
<name>A0AAV7T9B1_PLEWA</name>
<evidence type="ECO:0000256" key="1">
    <source>
        <dbReference type="SAM" id="MobiDB-lite"/>
    </source>
</evidence>
<feature type="compositionally biased region" description="Polar residues" evidence="1">
    <location>
        <begin position="12"/>
        <end position="21"/>
    </location>
</feature>
<dbReference type="AlphaFoldDB" id="A0AAV7T9B1"/>
<dbReference type="EMBL" id="JANPWB010000007">
    <property type="protein sequence ID" value="KAJ1172919.1"/>
    <property type="molecule type" value="Genomic_DNA"/>
</dbReference>
<organism evidence="2 3">
    <name type="scientific">Pleurodeles waltl</name>
    <name type="common">Iberian ribbed newt</name>
    <dbReference type="NCBI Taxonomy" id="8319"/>
    <lineage>
        <taxon>Eukaryota</taxon>
        <taxon>Metazoa</taxon>
        <taxon>Chordata</taxon>
        <taxon>Craniata</taxon>
        <taxon>Vertebrata</taxon>
        <taxon>Euteleostomi</taxon>
        <taxon>Amphibia</taxon>
        <taxon>Batrachia</taxon>
        <taxon>Caudata</taxon>
        <taxon>Salamandroidea</taxon>
        <taxon>Salamandridae</taxon>
        <taxon>Pleurodelinae</taxon>
        <taxon>Pleurodeles</taxon>
    </lineage>
</organism>
<evidence type="ECO:0000313" key="2">
    <source>
        <dbReference type="EMBL" id="KAJ1172919.1"/>
    </source>
</evidence>
<reference evidence="2" key="1">
    <citation type="journal article" date="2022" name="bioRxiv">
        <title>Sequencing and chromosome-scale assembly of the giantPleurodeles waltlgenome.</title>
        <authorList>
            <person name="Brown T."/>
            <person name="Elewa A."/>
            <person name="Iarovenko S."/>
            <person name="Subramanian E."/>
            <person name="Araus A.J."/>
            <person name="Petzold A."/>
            <person name="Susuki M."/>
            <person name="Suzuki K.-i.T."/>
            <person name="Hayashi T."/>
            <person name="Toyoda A."/>
            <person name="Oliveira C."/>
            <person name="Osipova E."/>
            <person name="Leigh N.D."/>
            <person name="Simon A."/>
            <person name="Yun M.H."/>
        </authorList>
    </citation>
    <scope>NUCLEOTIDE SEQUENCE</scope>
    <source>
        <strain evidence="2">20211129_DDA</strain>
        <tissue evidence="2">Liver</tissue>
    </source>
</reference>
<accession>A0AAV7T9B1</accession>